<feature type="transmembrane region" description="Helical" evidence="1">
    <location>
        <begin position="76"/>
        <end position="95"/>
    </location>
</feature>
<dbReference type="OrthoDB" id="117970at2157"/>
<organism evidence="2 3">
    <name type="scientific">Acidianus brierleyi</name>
    <dbReference type="NCBI Taxonomy" id="41673"/>
    <lineage>
        <taxon>Archaea</taxon>
        <taxon>Thermoproteota</taxon>
        <taxon>Thermoprotei</taxon>
        <taxon>Sulfolobales</taxon>
        <taxon>Sulfolobaceae</taxon>
        <taxon>Acidianus</taxon>
    </lineage>
</organism>
<evidence type="ECO:0000313" key="2">
    <source>
        <dbReference type="EMBL" id="AWR94069.1"/>
    </source>
</evidence>
<evidence type="ECO:0000256" key="1">
    <source>
        <dbReference type="SAM" id="Phobius"/>
    </source>
</evidence>
<dbReference type="Gene3D" id="1.20.1250.20">
    <property type="entry name" value="MFS general substrate transporter like domains"/>
    <property type="match status" value="1"/>
</dbReference>
<keyword evidence="1" id="KW-0812">Transmembrane</keyword>
<proteinExistence type="predicted"/>
<evidence type="ECO:0008006" key="4">
    <source>
        <dbReference type="Google" id="ProtNLM"/>
    </source>
</evidence>
<evidence type="ECO:0000313" key="3">
    <source>
        <dbReference type="Proteomes" id="UP000248044"/>
    </source>
</evidence>
<dbReference type="AlphaFoldDB" id="A0A2U9IDJ8"/>
<keyword evidence="1" id="KW-1133">Transmembrane helix</keyword>
<gene>
    <name evidence="2" type="ORF">DFR85_05115</name>
</gene>
<accession>A0A2U9IDJ8</accession>
<keyword evidence="1" id="KW-0472">Membrane</keyword>
<dbReference type="RefSeq" id="WP_110269950.1">
    <property type="nucleotide sequence ID" value="NZ_CP029289.2"/>
</dbReference>
<dbReference type="EMBL" id="CP029289">
    <property type="protein sequence ID" value="AWR94069.1"/>
    <property type="molecule type" value="Genomic_DNA"/>
</dbReference>
<keyword evidence="3" id="KW-1185">Reference proteome</keyword>
<dbReference type="GeneID" id="36831513"/>
<dbReference type="KEGG" id="abri:DFR85_05115"/>
<dbReference type="SUPFAM" id="SSF103473">
    <property type="entry name" value="MFS general substrate transporter"/>
    <property type="match status" value="1"/>
</dbReference>
<reference evidence="2 3" key="1">
    <citation type="submission" date="2018-05" db="EMBL/GenBank/DDBJ databases">
        <title>Complete Genome Sequences of Extremely Thermoacidophilic, Metal-Mobilizing Type-Strain Members of the Archaeal Family Sulfolobaceae: Acidianus brierleyi DSM-1651T, Acidianus sulfidivorans DSM-18786T, Metallosphaera hakonensis DSM-7519T, and Metallosphaera prunae DSM-10039T.</title>
        <authorList>
            <person name="Counts J.A."/>
            <person name="Kelly R.M."/>
        </authorList>
    </citation>
    <scope>NUCLEOTIDE SEQUENCE [LARGE SCALE GENOMIC DNA]</scope>
    <source>
        <strain evidence="2 3">DSM 1651</strain>
    </source>
</reference>
<sequence>MPSPFDYMEFRRLLIQYGISDFGFPLIEMSLLWTFYLYLHNPLLFSVIAVGRPLVRTFSAPIGGMISDKYEKWKGLMIFKNLTVIAVLGVIFFLITNNIILAIIIFYLRIIVAEISNTIGHVSFSSLLPRNMLKDAYFYAKVVGHTSSIISQLSWFILYQIQVFKGDGRLHPWRWIGSTCFASNMARR</sequence>
<dbReference type="InterPro" id="IPR036259">
    <property type="entry name" value="MFS_trans_sf"/>
</dbReference>
<protein>
    <recommendedName>
        <fullName evidence="4">Major facilitator superfamily (MFS) profile domain-containing protein</fullName>
    </recommendedName>
</protein>
<dbReference type="Proteomes" id="UP000248044">
    <property type="component" value="Chromosome"/>
</dbReference>
<name>A0A2U9IDJ8_9CREN</name>